<organism evidence="1 2">
    <name type="scientific">Paenibacillus vini</name>
    <dbReference type="NCBI Taxonomy" id="1476024"/>
    <lineage>
        <taxon>Bacteria</taxon>
        <taxon>Bacillati</taxon>
        <taxon>Bacillota</taxon>
        <taxon>Bacilli</taxon>
        <taxon>Bacillales</taxon>
        <taxon>Paenibacillaceae</taxon>
        <taxon>Paenibacillus</taxon>
    </lineage>
</organism>
<dbReference type="RefSeq" id="WP_213654512.1">
    <property type="nucleotide sequence ID" value="NZ_BOSL01000004.1"/>
</dbReference>
<keyword evidence="2" id="KW-1185">Reference proteome</keyword>
<evidence type="ECO:0000313" key="2">
    <source>
        <dbReference type="Proteomes" id="UP000679992"/>
    </source>
</evidence>
<reference evidence="1 2" key="1">
    <citation type="submission" date="2021-03" db="EMBL/GenBank/DDBJ databases">
        <title>Antimicrobial resistance genes in bacteria isolated from Japanese honey, and their potential for conferring macrolide and lincosamide resistance in the American foulbrood pathogen Paenibacillus larvae.</title>
        <authorList>
            <person name="Okamoto M."/>
            <person name="Kumagai M."/>
            <person name="Kanamori H."/>
            <person name="Takamatsu D."/>
        </authorList>
    </citation>
    <scope>NUCLEOTIDE SEQUENCE [LARGE SCALE GENOMIC DNA]</scope>
    <source>
        <strain evidence="1 2">J42TS3</strain>
    </source>
</reference>
<name>A0ABQ4M9Y4_9BACL</name>
<protein>
    <submittedName>
        <fullName evidence="1">Uncharacterized protein</fullName>
    </submittedName>
</protein>
<sequence length="199" mass="22542">MQTTKKIRKPWWVSKSTALLQEFAHTSKGAYVPSSFKGWKYTGQHVTIPLAQGLGSIVVAVTDSNSNSSGQLAVSMKFSYSPRRKLEFHLRKVKRPLFLPFHPQLRPVTLPNSAMNKAFHAKASHPSLLRSLLKQDGLYEALECQPGSYIRLQLKDHKAVLRLSEDSKKLDTHSLERGVKLMKHFIAGLHEQGFIREKI</sequence>
<gene>
    <name evidence="1" type="ORF">J42TS3_18390</name>
</gene>
<comment type="caution">
    <text evidence="1">The sequence shown here is derived from an EMBL/GenBank/DDBJ whole genome shotgun (WGS) entry which is preliminary data.</text>
</comment>
<accession>A0ABQ4M9Y4</accession>
<evidence type="ECO:0000313" key="1">
    <source>
        <dbReference type="EMBL" id="GIP52804.1"/>
    </source>
</evidence>
<dbReference type="Proteomes" id="UP000679992">
    <property type="component" value="Unassembled WGS sequence"/>
</dbReference>
<proteinExistence type="predicted"/>
<dbReference type="EMBL" id="BOSL01000004">
    <property type="protein sequence ID" value="GIP52804.1"/>
    <property type="molecule type" value="Genomic_DNA"/>
</dbReference>